<dbReference type="InterPro" id="IPR009050">
    <property type="entry name" value="Globin-like_sf"/>
</dbReference>
<keyword evidence="6" id="KW-1185">Reference proteome</keyword>
<name>A0ABM1EQB1_PRICU</name>
<feature type="domain" description="Globin" evidence="5">
    <location>
        <begin position="1"/>
        <end position="121"/>
    </location>
</feature>
<evidence type="ECO:0000256" key="3">
    <source>
        <dbReference type="ARBA" id="ARBA00023004"/>
    </source>
</evidence>
<dbReference type="Proteomes" id="UP000695022">
    <property type="component" value="Unplaced"/>
</dbReference>
<organism evidence="6 7">
    <name type="scientific">Priapulus caudatus</name>
    <name type="common">Priapulid worm</name>
    <dbReference type="NCBI Taxonomy" id="37621"/>
    <lineage>
        <taxon>Eukaryota</taxon>
        <taxon>Metazoa</taxon>
        <taxon>Ecdysozoa</taxon>
        <taxon>Scalidophora</taxon>
        <taxon>Priapulida</taxon>
        <taxon>Priapulimorpha</taxon>
        <taxon>Priapulimorphida</taxon>
        <taxon>Priapulidae</taxon>
        <taxon>Priapulus</taxon>
    </lineage>
</organism>
<dbReference type="InterPro" id="IPR000971">
    <property type="entry name" value="Globin"/>
</dbReference>
<evidence type="ECO:0000259" key="5">
    <source>
        <dbReference type="PROSITE" id="PS01033"/>
    </source>
</evidence>
<evidence type="ECO:0000256" key="1">
    <source>
        <dbReference type="ARBA" id="ARBA00022617"/>
    </source>
</evidence>
<keyword evidence="1 4" id="KW-0349">Heme</keyword>
<sequence>MTLLTTNPDYRKYATFAEFGKDESQMRSSEELEVFGTSVLMAIDKMVASFDDVDAGVAHLQSVGKLHAKLDGFTPNMFANMKDAFMYAASVAFEDRYNDQVEQCFQTLFDFCIKYMQEGLQS</sequence>
<proteinExistence type="inferred from homology"/>
<dbReference type="PANTHER" id="PTHR46458">
    <property type="entry name" value="BLR2807 PROTEIN"/>
    <property type="match status" value="1"/>
</dbReference>
<keyword evidence="4" id="KW-0813">Transport</keyword>
<gene>
    <name evidence="7" type="primary">LOC106814565</name>
</gene>
<dbReference type="PANTHER" id="PTHR46458:SF5">
    <property type="entry name" value="GLOBIN FAMILY PROFILE DOMAIN-CONTAINING PROTEIN"/>
    <property type="match status" value="1"/>
</dbReference>
<evidence type="ECO:0000313" key="6">
    <source>
        <dbReference type="Proteomes" id="UP000695022"/>
    </source>
</evidence>
<dbReference type="PROSITE" id="PS01033">
    <property type="entry name" value="GLOBIN"/>
    <property type="match status" value="1"/>
</dbReference>
<dbReference type="InterPro" id="IPR012292">
    <property type="entry name" value="Globin/Proto"/>
</dbReference>
<accession>A0ABM1EQB1</accession>
<dbReference type="Pfam" id="PF00042">
    <property type="entry name" value="Globin"/>
    <property type="match status" value="1"/>
</dbReference>
<keyword evidence="3" id="KW-0408">Iron</keyword>
<protein>
    <submittedName>
        <fullName evidence="7">Uncharacterized protein LOC106814565</fullName>
    </submittedName>
</protein>
<evidence type="ECO:0000256" key="2">
    <source>
        <dbReference type="ARBA" id="ARBA00022723"/>
    </source>
</evidence>
<reference evidence="7" key="1">
    <citation type="submission" date="2025-08" db="UniProtKB">
        <authorList>
            <consortium name="RefSeq"/>
        </authorList>
    </citation>
    <scope>IDENTIFICATION</scope>
</reference>
<keyword evidence="2" id="KW-0479">Metal-binding</keyword>
<dbReference type="GeneID" id="106814565"/>
<dbReference type="SUPFAM" id="SSF46458">
    <property type="entry name" value="Globin-like"/>
    <property type="match status" value="1"/>
</dbReference>
<dbReference type="InterPro" id="IPR050532">
    <property type="entry name" value="Globin-like_OT"/>
</dbReference>
<comment type="similarity">
    <text evidence="4">Belongs to the globin family.</text>
</comment>
<dbReference type="Gene3D" id="1.10.490.10">
    <property type="entry name" value="Globins"/>
    <property type="match status" value="1"/>
</dbReference>
<evidence type="ECO:0000256" key="4">
    <source>
        <dbReference type="RuleBase" id="RU000356"/>
    </source>
</evidence>
<keyword evidence="4" id="KW-0561">Oxygen transport</keyword>
<dbReference type="RefSeq" id="XP_014674382.1">
    <property type="nucleotide sequence ID" value="XM_014818896.1"/>
</dbReference>
<evidence type="ECO:0000313" key="7">
    <source>
        <dbReference type="RefSeq" id="XP_014674382.1"/>
    </source>
</evidence>